<organism evidence="1 2">
    <name type="scientific">Danio rerio</name>
    <name type="common">Zebrafish</name>
    <name type="synonym">Brachydanio rerio</name>
    <dbReference type="NCBI Taxonomy" id="7955"/>
    <lineage>
        <taxon>Eukaryota</taxon>
        <taxon>Metazoa</taxon>
        <taxon>Chordata</taxon>
        <taxon>Craniata</taxon>
        <taxon>Vertebrata</taxon>
        <taxon>Euteleostomi</taxon>
        <taxon>Actinopterygii</taxon>
        <taxon>Neopterygii</taxon>
        <taxon>Teleostei</taxon>
        <taxon>Ostariophysi</taxon>
        <taxon>Cypriniformes</taxon>
        <taxon>Danionidae</taxon>
        <taxon>Danioninae</taxon>
        <taxon>Danio</taxon>
    </lineage>
</organism>
<gene>
    <name evidence="2" type="primary">p3h4</name>
    <name evidence="2" type="synonym">fb75g07</name>
    <name evidence="2" type="synonym">leprel4</name>
    <name evidence="2" type="synonym">si:dkey-18f7.1</name>
    <name evidence="2" type="synonym">wu:fb75g07</name>
</gene>
<sequence length="252" mass="29127">MAASSPPAHKVTTTSPPAHKMMNELERAVSAAHTYLQRNPGDPLLSRSVNYYKSLFDLEEYLIDHEEKSYEALFLKAVKLYNSGDFSSSVRDMELTAAEYFTKYQMCLLSCEGSYDVQEFKDFYPALAVNDVRNAALCAATYMLFDRDDQVMQQNMAYYRFYREQWGLQDEHFKPRPEALKYYNLITKLRELLEFANNYLQTDDEDSVSADEAVLSNPADEEFEGIGDYEESFLAEWWQEPKTKGDTGEPVE</sequence>
<dbReference type="Proteomes" id="UP000000437">
    <property type="component" value="Chromosome 19"/>
</dbReference>
<evidence type="ECO:0000313" key="1">
    <source>
        <dbReference type="Proteomes" id="UP000000437"/>
    </source>
</evidence>
<keyword evidence="1" id="KW-1185">Reference proteome</keyword>
<reference evidence="2" key="1">
    <citation type="submission" date="2025-08" db="UniProtKB">
        <authorList>
            <consortium name="RefSeq"/>
        </authorList>
    </citation>
    <scope>IDENTIFICATION</scope>
    <source>
        <strain evidence="2">Tuebingen</strain>
        <tissue evidence="2">Fibroblasts and whole tissue</tissue>
    </source>
</reference>
<evidence type="ECO:0000313" key="2">
    <source>
        <dbReference type="RefSeq" id="XP_073787137.1"/>
    </source>
</evidence>
<dbReference type="RefSeq" id="XP_073787137.1">
    <property type="nucleotide sequence ID" value="XM_073931036.1"/>
</dbReference>
<name>A0AC58HYT0_DANRE</name>
<proteinExistence type="predicted"/>
<accession>A0AC58HYT0</accession>
<protein>
    <submittedName>
        <fullName evidence="2">Endoplasmic reticulum protein SC65 isoform X5</fullName>
    </submittedName>
</protein>